<reference evidence="1" key="3">
    <citation type="journal article" date="2017" name="Nature">
        <title>Genome sequence of the progenitor of the wheat D genome Aegilops tauschii.</title>
        <authorList>
            <person name="Luo M.C."/>
            <person name="Gu Y.Q."/>
            <person name="Puiu D."/>
            <person name="Wang H."/>
            <person name="Twardziok S.O."/>
            <person name="Deal K.R."/>
            <person name="Huo N."/>
            <person name="Zhu T."/>
            <person name="Wang L."/>
            <person name="Wang Y."/>
            <person name="McGuire P.E."/>
            <person name="Liu S."/>
            <person name="Long H."/>
            <person name="Ramasamy R.K."/>
            <person name="Rodriguez J.C."/>
            <person name="Van S.L."/>
            <person name="Yuan L."/>
            <person name="Wang Z."/>
            <person name="Xia Z."/>
            <person name="Xiao L."/>
            <person name="Anderson O.D."/>
            <person name="Ouyang S."/>
            <person name="Liang Y."/>
            <person name="Zimin A.V."/>
            <person name="Pertea G."/>
            <person name="Qi P."/>
            <person name="Bennetzen J.L."/>
            <person name="Dai X."/>
            <person name="Dawson M.W."/>
            <person name="Muller H.G."/>
            <person name="Kugler K."/>
            <person name="Rivarola-Duarte L."/>
            <person name="Spannagl M."/>
            <person name="Mayer K.F.X."/>
            <person name="Lu F.H."/>
            <person name="Bevan M.W."/>
            <person name="Leroy P."/>
            <person name="Li P."/>
            <person name="You F.M."/>
            <person name="Sun Q."/>
            <person name="Liu Z."/>
            <person name="Lyons E."/>
            <person name="Wicker T."/>
            <person name="Salzberg S.L."/>
            <person name="Devos K.M."/>
            <person name="Dvorak J."/>
        </authorList>
    </citation>
    <scope>NUCLEOTIDE SEQUENCE [LARGE SCALE GENOMIC DNA]</scope>
    <source>
        <strain evidence="1">cv. AL8/78</strain>
    </source>
</reference>
<dbReference type="Gramene" id="AET2Gv20149000.1">
    <property type="protein sequence ID" value="AET2Gv20149000.1"/>
    <property type="gene ID" value="AET2Gv20149000"/>
</dbReference>
<keyword evidence="2" id="KW-1185">Reference proteome</keyword>
<sequence>SYSPALPPVAGLLQGPAAGCSAVSQRRRGRRSHRPAPWCLTPWDATTALLALLLASAAGPCSCISRGEIRDRYGYPWADSIIVIQVRDIDNRPLPFLLYPCGCCAAAGDGGFASAAEAARRRRCPRSGAFSYGSCRRMLSDSVYPGLPSIHVHFVLHSFIGVHIRLD</sequence>
<dbReference type="AlphaFoldDB" id="A0A453AIP3"/>
<dbReference type="EnsemblPlants" id="AET2Gv20149000.1">
    <property type="protein sequence ID" value="AET2Gv20149000.1"/>
    <property type="gene ID" value="AET2Gv20149000"/>
</dbReference>
<evidence type="ECO:0000313" key="2">
    <source>
        <dbReference type="Proteomes" id="UP000015105"/>
    </source>
</evidence>
<reference evidence="2" key="2">
    <citation type="journal article" date="2017" name="Nat. Plants">
        <title>The Aegilops tauschii genome reveals multiple impacts of transposons.</title>
        <authorList>
            <person name="Zhao G."/>
            <person name="Zou C."/>
            <person name="Li K."/>
            <person name="Wang K."/>
            <person name="Li T."/>
            <person name="Gao L."/>
            <person name="Zhang X."/>
            <person name="Wang H."/>
            <person name="Yang Z."/>
            <person name="Liu X."/>
            <person name="Jiang W."/>
            <person name="Mao L."/>
            <person name="Kong X."/>
            <person name="Jiao Y."/>
            <person name="Jia J."/>
        </authorList>
    </citation>
    <scope>NUCLEOTIDE SEQUENCE [LARGE SCALE GENOMIC DNA]</scope>
    <source>
        <strain evidence="2">cv. AL8/78</strain>
    </source>
</reference>
<proteinExistence type="predicted"/>
<reference evidence="1" key="4">
    <citation type="submission" date="2019-03" db="UniProtKB">
        <authorList>
            <consortium name="EnsemblPlants"/>
        </authorList>
    </citation>
    <scope>IDENTIFICATION</scope>
</reference>
<accession>A0A453AIP3</accession>
<organism evidence="1 2">
    <name type="scientific">Aegilops tauschii subsp. strangulata</name>
    <name type="common">Goatgrass</name>
    <dbReference type="NCBI Taxonomy" id="200361"/>
    <lineage>
        <taxon>Eukaryota</taxon>
        <taxon>Viridiplantae</taxon>
        <taxon>Streptophyta</taxon>
        <taxon>Embryophyta</taxon>
        <taxon>Tracheophyta</taxon>
        <taxon>Spermatophyta</taxon>
        <taxon>Magnoliopsida</taxon>
        <taxon>Liliopsida</taxon>
        <taxon>Poales</taxon>
        <taxon>Poaceae</taxon>
        <taxon>BOP clade</taxon>
        <taxon>Pooideae</taxon>
        <taxon>Triticodae</taxon>
        <taxon>Triticeae</taxon>
        <taxon>Triticinae</taxon>
        <taxon>Aegilops</taxon>
    </lineage>
</organism>
<reference evidence="2" key="1">
    <citation type="journal article" date="2014" name="Science">
        <title>Ancient hybridizations among the ancestral genomes of bread wheat.</title>
        <authorList>
            <consortium name="International Wheat Genome Sequencing Consortium,"/>
            <person name="Marcussen T."/>
            <person name="Sandve S.R."/>
            <person name="Heier L."/>
            <person name="Spannagl M."/>
            <person name="Pfeifer M."/>
            <person name="Jakobsen K.S."/>
            <person name="Wulff B.B."/>
            <person name="Steuernagel B."/>
            <person name="Mayer K.F."/>
            <person name="Olsen O.A."/>
        </authorList>
    </citation>
    <scope>NUCLEOTIDE SEQUENCE [LARGE SCALE GENOMIC DNA]</scope>
    <source>
        <strain evidence="2">cv. AL8/78</strain>
    </source>
</reference>
<protein>
    <submittedName>
        <fullName evidence="1">Uncharacterized protein</fullName>
    </submittedName>
</protein>
<dbReference type="Proteomes" id="UP000015105">
    <property type="component" value="Chromosome 2D"/>
</dbReference>
<name>A0A453AIP3_AEGTS</name>
<evidence type="ECO:0000313" key="1">
    <source>
        <dbReference type="EnsemblPlants" id="AET2Gv20149000.1"/>
    </source>
</evidence>
<reference evidence="1" key="5">
    <citation type="journal article" date="2021" name="G3 (Bethesda)">
        <title>Aegilops tauschii genome assembly Aet v5.0 features greater sequence contiguity and improved annotation.</title>
        <authorList>
            <person name="Wang L."/>
            <person name="Zhu T."/>
            <person name="Rodriguez J.C."/>
            <person name="Deal K.R."/>
            <person name="Dubcovsky J."/>
            <person name="McGuire P.E."/>
            <person name="Lux T."/>
            <person name="Spannagl M."/>
            <person name="Mayer K.F.X."/>
            <person name="Baldrich P."/>
            <person name="Meyers B.C."/>
            <person name="Huo N."/>
            <person name="Gu Y.Q."/>
            <person name="Zhou H."/>
            <person name="Devos K.M."/>
            <person name="Bennetzen J.L."/>
            <person name="Unver T."/>
            <person name="Budak H."/>
            <person name="Gulick P.J."/>
            <person name="Galiba G."/>
            <person name="Kalapos B."/>
            <person name="Nelson D.R."/>
            <person name="Li P."/>
            <person name="You F.M."/>
            <person name="Luo M.C."/>
            <person name="Dvorak J."/>
        </authorList>
    </citation>
    <scope>NUCLEOTIDE SEQUENCE [LARGE SCALE GENOMIC DNA]</scope>
    <source>
        <strain evidence="1">cv. AL8/78</strain>
    </source>
</reference>